<dbReference type="SMART" id="SM00409">
    <property type="entry name" value="IG"/>
    <property type="match status" value="3"/>
</dbReference>
<feature type="domain" description="LTD" evidence="5">
    <location>
        <begin position="1363"/>
        <end position="1614"/>
    </location>
</feature>
<dbReference type="InterPro" id="IPR013783">
    <property type="entry name" value="Ig-like_fold"/>
</dbReference>
<dbReference type="PROSITE" id="PS51841">
    <property type="entry name" value="LTD"/>
    <property type="match status" value="6"/>
</dbReference>
<reference evidence="6 7" key="1">
    <citation type="submission" date="2020-02" db="EMBL/GenBank/DDBJ databases">
        <title>Draft genome sequence of Limisphaera ngatamarikiensis NGM72.4T, a thermophilic Verrucomicrobia grouped in subdivision 3.</title>
        <authorList>
            <person name="Carere C.R."/>
            <person name="Steen J."/>
            <person name="Hugenholtz P."/>
            <person name="Stott M.B."/>
        </authorList>
    </citation>
    <scope>NUCLEOTIDE SEQUENCE [LARGE SCALE GENOMIC DNA]</scope>
    <source>
        <strain evidence="6 7">NGM72.4</strain>
    </source>
</reference>
<dbReference type="InterPro" id="IPR026876">
    <property type="entry name" value="Fn3_assoc_repeat"/>
</dbReference>
<dbReference type="SUPFAM" id="SSF74853">
    <property type="entry name" value="Lamin A/C globular tail domain"/>
    <property type="match status" value="7"/>
</dbReference>
<keyword evidence="3" id="KW-0732">Signal</keyword>
<evidence type="ECO:0008006" key="8">
    <source>
        <dbReference type="Google" id="ProtNLM"/>
    </source>
</evidence>
<comment type="caution">
    <text evidence="6">The sequence shown here is derived from an EMBL/GenBank/DDBJ whole genome shotgun (WGS) entry which is preliminary data.</text>
</comment>
<dbReference type="InterPro" id="IPR022409">
    <property type="entry name" value="PKD/Chitinase_dom"/>
</dbReference>
<dbReference type="SUPFAM" id="SSF49785">
    <property type="entry name" value="Galactose-binding domain-like"/>
    <property type="match status" value="1"/>
</dbReference>
<dbReference type="InterPro" id="IPR014867">
    <property type="entry name" value="Spore_coat_CotH_CotH2/3/7"/>
</dbReference>
<evidence type="ECO:0000313" key="6">
    <source>
        <dbReference type="EMBL" id="NGO40307.1"/>
    </source>
</evidence>
<feature type="domain" description="LTD" evidence="5">
    <location>
        <begin position="400"/>
        <end position="542"/>
    </location>
</feature>
<keyword evidence="1" id="KW-0677">Repeat</keyword>
<dbReference type="InterPro" id="IPR036415">
    <property type="entry name" value="Lamin_tail_dom_sf"/>
</dbReference>
<dbReference type="SUPFAM" id="SSF48726">
    <property type="entry name" value="Immunoglobulin"/>
    <property type="match status" value="3"/>
</dbReference>
<evidence type="ECO:0000313" key="7">
    <source>
        <dbReference type="Proteomes" id="UP000477311"/>
    </source>
</evidence>
<keyword evidence="7" id="KW-1185">Reference proteome</keyword>
<sequence>MRWVFSLIWKLRCCSGLVLLLAWAHVAWAQTTLTLVPEGAWWRWRKGTNEASNPTSAWRQRSYNDSTWLLGPAPFHYGEGLTQGTLLSDMRSNYTCIFLRTSFVFTNAPEEVAQVELQANFDDGFVAWINGVEVARSNVVGEPLVTGVASASHEAGQFESFPIALTPSSYLVTGSNVLAVQVFNSSRTSSDLRWDARLVLRLRVPSTPPAVVNVQPPAGATVSNLSRVVVTFNKPVQGVDGPDLWVQDQPAARVWGVPGTNVYVFEFAPPAPGLVAISWDEAHGITDLAGQPFDATAASAHWTYVVADTVPPVIQRMVPAPGATVGQFGALEVWFSEPVSGVDASDLQVQGRPAAAVVGSGAGPYVFTFEPAGPGTVEVAWSPGHGIADLAQPPNPFAGGSWTVQVSGPGFAGDVILNEFVAANRTGLRDEDGELQDWIELYNRGSNTVNLLGWSLTDDPDDPTKWVFPSVQLGPGQYLVVFASGKDRRDPAPGRRLHLNFQLNDYGEYLALYRPDYPFQPATVFAPAYPEQRTDIAYGLAADGQWRYFATPTPGAANTGAALAGITPEPHASVARGWFDHPFWLHLSCPLPDAVLRYTTDGREPTATTGSVYTGPLWITNTTVLRVAAFAPGYLPSRTVTHTYLFLESVIRQPNNPPGFPSTWGTYANFPNNIVPADYEMDWDPLRVDPNNPASPVDPAKLQDLKEGLLELPVLSLVMNPADLFEPTGLYWSTNVVRKTFPNKPVSVEMVLPDGRTAFATTAGIEAHGNASREPSKNPKHGFKLNFRGDFGPAALEYPVFPESPVKRFDDLVLRPDFNTSWRHWSDSPNNGAGAYQRSRASRFRDAWIKQAFRDMGQVASHNRYVHLFLNGLYWGVYDISEQPTKHFGAAYYGGDDDEYDAYDQGVLRAGTADVYNAMVGLTGLADNARYEQMKQYLDVPQYIDYVLLHFFVGHQDWGYNKNWHAVRPRRPGGTFKFFPWDGECILLNEDVNRVSNTDVPAGLHTKLVENAQYRLDFADRVYKHLLAPGGALTREANIARWLYWSNLLYRPIVAESCRWGDYRRDVHPWQDGTFVLYTRETHWQPENQRMVGSYFVNRPGIVLNQLRAAGLYPGVDPPEFRLGSVTGPVTGGGRVARGTLLVLRNPGASGTVYFTTNGTDPRVYYAGTVSADAQIYTQPIVLQDTLTIKARVLSGTTWSALNEATFRVAELTLPIAITEINYNPPGGEAYEFLELQNRGTRPLDLGGFSFEGISFVFPIGTVLAPGGVIVLANNANPAAFAERYPGVPVFGYFGGNLSNGGERLRLLDRQGRPVLTVAYDDENGWPAAADGGGATLELVDPEGDPSAPASWRASARPWGTPGLAPVAAPSPGPVRISEVMADNAGSVVHEGAFPDWVELHNRGDEPVDLGGWSLTDDSNPRKFVFPSGVMLPPGGFLVVWCDSRTNTAGLHTGFALSRRGDSVFLYDPATNRVDALSFGVQLTDFTLGRVGDEWRLCRPTPGSSNEPVALAPATNLVWNEWLANAPPGGTDWVELYNRDPNAPVSLRGLYVATSNAVVELRWLSFVPPGGFVLLRADSDPGPDSLGLSLPASGGTLTLYDPAGEVLDQVSYTAQPEGVSEGRYPDGAETVVTFPGTPSPGASNYRASWSGPWLNEVLARNNRAALAPWGEYADFIELHNPGSNAVSLAGLALGRGSGTGRNRWAFPPGVSIPGGGYLVVWCDGARPAGFVAGSALNAGFDLDGDSDEVLLFNAAGQVVDRVAYGLQVRDLPLGRTAEGWQLLAAATPGGPNAAPAELGPVTALRINEWLAANPDGPDWFELYNTDPRPVRLDGLRLTDNPSIPGRARFSIPPLSFIAGHGWARFIADNDRSAGAHHVNFALNQRGDSLLLYTADGQLIDAVGFGLQSAGVSQGRLPDGGSNVVAFPGPSAGEPNYLPLTNVLISEVLSHTDPPFEDAVEILNLTDNPLDISGWYLSDSAADPKRYRVPEGTVIPARGYVVFYQFQFGSPDGEADAPPRFSFNSAHGDEVHLFEALPDGTLTGARASAVFGPAPNGIPWGIHPTSVGYDFTLLSQPTFGVSQPTNLVHFRTGRGAPNAAPCIGPVVINEIHYQPPEDLDAPDSGLLEFIELYNLAPTNVPLYDPVHPTNRWRLANAVRFEFPPGLVLPPGGYLLVVAFDPQTNAAALELFRARYGVTTTPIAGPWDGRLDNAGETVELLRPDTPQAPPHPDAGYVPYYPVDRVAYGRAAPWPVEAAGGGASLQRIRPDLYGNDPVHWKAGAPTAGRTNAPVPQAPPVIVQAPRSLTVRPGETATFQVEVEGAAPYEFQWYHGGTPIPGATAPVLTFVVDSEERAGSYRVRVSNAYGTVLSSPATLTVLVPPQIVAAPPDLVVRLGEEILLQVQAAGTAPLSYQWQRNGIDLPGQTASILRVASATLADAGLYRVLVTNEAGSTSAVARVTVQAPPQLTLQPQGGFAVPGSRFEFRAAATGDPPLSYQWHFNDTSIPGATQPVLVLDPVRTDHAGTYTVRVTNPAGSVWSAPAMLIVVQPPRLSPVGWTEEGEFEGLLMGEPGRLYVVEASVDLRQWIEIGRWRVESDAVTFLDAEAGQHPVRYYRARLIE</sequence>
<accession>A0A6M1RSE1</accession>
<feature type="domain" description="LTD" evidence="5">
    <location>
        <begin position="1640"/>
        <end position="1766"/>
    </location>
</feature>
<gene>
    <name evidence="6" type="ORF">G4L39_13005</name>
</gene>
<feature type="domain" description="LTD" evidence="5">
    <location>
        <begin position="1928"/>
        <end position="2084"/>
    </location>
</feature>
<feature type="signal peptide" evidence="3">
    <location>
        <begin position="1"/>
        <end position="29"/>
    </location>
</feature>
<dbReference type="PANTHER" id="PTHR44170:SF6">
    <property type="entry name" value="CONTACTIN"/>
    <property type="match status" value="1"/>
</dbReference>
<dbReference type="SMART" id="SM00089">
    <property type="entry name" value="PKD"/>
    <property type="match status" value="3"/>
</dbReference>
<feature type="domain" description="Ig-like" evidence="4">
    <location>
        <begin position="2381"/>
        <end position="2460"/>
    </location>
</feature>
<evidence type="ECO:0000256" key="3">
    <source>
        <dbReference type="SAM" id="SignalP"/>
    </source>
</evidence>
<evidence type="ECO:0000259" key="5">
    <source>
        <dbReference type="PROSITE" id="PS51841"/>
    </source>
</evidence>
<dbReference type="Gene3D" id="2.60.120.260">
    <property type="entry name" value="Galactose-binding domain-like"/>
    <property type="match status" value="1"/>
</dbReference>
<dbReference type="CDD" id="cd00096">
    <property type="entry name" value="Ig"/>
    <property type="match status" value="1"/>
</dbReference>
<dbReference type="InterPro" id="IPR001322">
    <property type="entry name" value="Lamin_tail_dom"/>
</dbReference>
<proteinExistence type="predicted"/>
<keyword evidence="2" id="KW-1015">Disulfide bond</keyword>
<feature type="chain" id="PRO_5027009448" description="CotH protein" evidence="3">
    <location>
        <begin position="30"/>
        <end position="2620"/>
    </location>
</feature>
<protein>
    <recommendedName>
        <fullName evidence="8">CotH protein</fullName>
    </recommendedName>
</protein>
<feature type="domain" description="Ig-like" evidence="4">
    <location>
        <begin position="2465"/>
        <end position="2545"/>
    </location>
</feature>
<dbReference type="Pfam" id="PF13927">
    <property type="entry name" value="Ig_3"/>
    <property type="match status" value="3"/>
</dbReference>
<feature type="domain" description="Ig-like" evidence="4">
    <location>
        <begin position="2296"/>
        <end position="2376"/>
    </location>
</feature>
<dbReference type="GO" id="GO:0016020">
    <property type="term" value="C:membrane"/>
    <property type="evidence" value="ECO:0007669"/>
    <property type="project" value="UniProtKB-SubCell"/>
</dbReference>
<dbReference type="SMART" id="SM00408">
    <property type="entry name" value="IGc2"/>
    <property type="match status" value="3"/>
</dbReference>
<dbReference type="PANTHER" id="PTHR44170">
    <property type="entry name" value="PROTEIN SIDEKICK"/>
    <property type="match status" value="1"/>
</dbReference>
<dbReference type="Proteomes" id="UP000477311">
    <property type="component" value="Unassembled WGS sequence"/>
</dbReference>
<dbReference type="PROSITE" id="PS50835">
    <property type="entry name" value="IG_LIKE"/>
    <property type="match status" value="3"/>
</dbReference>
<dbReference type="Gene3D" id="2.60.40.1260">
    <property type="entry name" value="Lamin Tail domain"/>
    <property type="match status" value="4"/>
</dbReference>
<dbReference type="Gene3D" id="2.60.40.10">
    <property type="entry name" value="Immunoglobulins"/>
    <property type="match status" value="3"/>
</dbReference>
<evidence type="ECO:0000259" key="4">
    <source>
        <dbReference type="PROSITE" id="PS50835"/>
    </source>
</evidence>
<dbReference type="InterPro" id="IPR008979">
    <property type="entry name" value="Galactose-bd-like_sf"/>
</dbReference>
<name>A0A6M1RSE1_9BACT</name>
<dbReference type="InterPro" id="IPR059177">
    <property type="entry name" value="GH29D-like_dom"/>
</dbReference>
<dbReference type="InterPro" id="IPR003598">
    <property type="entry name" value="Ig_sub2"/>
</dbReference>
<dbReference type="GO" id="GO:0098609">
    <property type="term" value="P:cell-cell adhesion"/>
    <property type="evidence" value="ECO:0007669"/>
    <property type="project" value="TreeGrafter"/>
</dbReference>
<dbReference type="Pfam" id="PF13290">
    <property type="entry name" value="CHB_HEX_C_1"/>
    <property type="match status" value="1"/>
</dbReference>
<evidence type="ECO:0000256" key="2">
    <source>
        <dbReference type="ARBA" id="ARBA00023157"/>
    </source>
</evidence>
<dbReference type="EMBL" id="JAAKYA010000085">
    <property type="protein sequence ID" value="NGO40307.1"/>
    <property type="molecule type" value="Genomic_DNA"/>
</dbReference>
<dbReference type="InterPro" id="IPR003599">
    <property type="entry name" value="Ig_sub"/>
</dbReference>
<organism evidence="6 7">
    <name type="scientific">Limisphaera ngatamarikiensis</name>
    <dbReference type="NCBI Taxonomy" id="1324935"/>
    <lineage>
        <taxon>Bacteria</taxon>
        <taxon>Pseudomonadati</taxon>
        <taxon>Verrucomicrobiota</taxon>
        <taxon>Verrucomicrobiia</taxon>
        <taxon>Limisphaerales</taxon>
        <taxon>Limisphaeraceae</taxon>
        <taxon>Limisphaera</taxon>
    </lineage>
</organism>
<dbReference type="Pfam" id="PF13287">
    <property type="entry name" value="Fn3_assoc"/>
    <property type="match status" value="1"/>
</dbReference>
<feature type="domain" description="LTD" evidence="5">
    <location>
        <begin position="1789"/>
        <end position="1915"/>
    </location>
</feature>
<evidence type="ECO:0000256" key="1">
    <source>
        <dbReference type="ARBA" id="ARBA00022737"/>
    </source>
</evidence>
<dbReference type="Pfam" id="PF00932">
    <property type="entry name" value="LTD"/>
    <property type="match status" value="6"/>
</dbReference>
<dbReference type="Pfam" id="PF08757">
    <property type="entry name" value="CotH"/>
    <property type="match status" value="1"/>
</dbReference>
<feature type="domain" description="LTD" evidence="5">
    <location>
        <begin position="1203"/>
        <end position="1361"/>
    </location>
</feature>
<dbReference type="InterPro" id="IPR007110">
    <property type="entry name" value="Ig-like_dom"/>
</dbReference>
<dbReference type="InterPro" id="IPR036179">
    <property type="entry name" value="Ig-like_dom_sf"/>
</dbReference>